<accession>A0AAE9JFK1</accession>
<gene>
    <name evidence="2" type="ORF">L5515_010791</name>
</gene>
<dbReference type="Proteomes" id="UP000829354">
    <property type="component" value="Chromosome IV"/>
</dbReference>
<proteinExistence type="predicted"/>
<dbReference type="Pfam" id="PF00314">
    <property type="entry name" value="Thaumatin"/>
    <property type="match status" value="1"/>
</dbReference>
<dbReference type="InterPro" id="IPR001938">
    <property type="entry name" value="Thaumatin"/>
</dbReference>
<organism evidence="2 3">
    <name type="scientific">Caenorhabditis briggsae</name>
    <dbReference type="NCBI Taxonomy" id="6238"/>
    <lineage>
        <taxon>Eukaryota</taxon>
        <taxon>Metazoa</taxon>
        <taxon>Ecdysozoa</taxon>
        <taxon>Nematoda</taxon>
        <taxon>Chromadorea</taxon>
        <taxon>Rhabditida</taxon>
        <taxon>Rhabditina</taxon>
        <taxon>Rhabditomorpha</taxon>
        <taxon>Rhabditoidea</taxon>
        <taxon>Rhabditidae</taxon>
        <taxon>Peloderinae</taxon>
        <taxon>Caenorhabditis</taxon>
    </lineage>
</organism>
<keyword evidence="3" id="KW-1185">Reference proteome</keyword>
<reference evidence="2 3" key="1">
    <citation type="submission" date="2022-04" db="EMBL/GenBank/DDBJ databases">
        <title>Chromosome-level reference genomes for two strains of Caenorhabditis briggsae: an improved platform for comparative genomics.</title>
        <authorList>
            <person name="Stevens L."/>
            <person name="Andersen E."/>
        </authorList>
    </citation>
    <scope>NUCLEOTIDE SEQUENCE [LARGE SCALE GENOMIC DNA]</scope>
    <source>
        <strain evidence="2">VX34</strain>
        <tissue evidence="2">Whole-organism</tissue>
    </source>
</reference>
<dbReference type="PANTHER" id="PTHR31013">
    <property type="entry name" value="THAUMATIN FAMILY PROTEIN-RELATED"/>
    <property type="match status" value="1"/>
</dbReference>
<feature type="disulfide bond" evidence="1">
    <location>
        <begin position="62"/>
        <end position="145"/>
    </location>
</feature>
<protein>
    <submittedName>
        <fullName evidence="2">Uncharacterized protein</fullName>
    </submittedName>
</protein>
<keyword evidence="1" id="KW-1015">Disulfide bond</keyword>
<feature type="disulfide bond" evidence="1">
    <location>
        <begin position="95"/>
        <end position="104"/>
    </location>
</feature>
<dbReference type="SMART" id="SM00205">
    <property type="entry name" value="THN"/>
    <property type="match status" value="1"/>
</dbReference>
<sequence>MNCATGICGPREQCNGAGGEPPANLAEFTFQGNAADDFYDVSLVDGYNIPVLIDAIGGEGNCRRAGGCFTDINEKCPGNLAVKRDGRTVACKSACMAYNTDHDCCRGAFGTSDKCKPSETSRMFKDACPQAYSYAYDDPTSTFTCRNANYVVQFC</sequence>
<dbReference type="AlphaFoldDB" id="A0AAE9JFK1"/>
<feature type="disulfide bond" evidence="1">
    <location>
        <begin position="105"/>
        <end position="115"/>
    </location>
</feature>
<feature type="disulfide bond" evidence="1">
    <location>
        <begin position="8"/>
        <end position="14"/>
    </location>
</feature>
<dbReference type="PIRSF" id="PIRSF002703">
    <property type="entry name" value="Thaumatin"/>
    <property type="match status" value="1"/>
</dbReference>
<dbReference type="PANTHER" id="PTHR31013:SF12">
    <property type="entry name" value="PATHOGENESIS-RELATED PROTEIN 5-LIKE"/>
    <property type="match status" value="1"/>
</dbReference>
<dbReference type="InterPro" id="IPR037176">
    <property type="entry name" value="Osmotin/thaumatin-like_sf"/>
</dbReference>
<dbReference type="SUPFAM" id="SSF49870">
    <property type="entry name" value="Osmotin, thaumatin-like protein"/>
    <property type="match status" value="1"/>
</dbReference>
<feature type="disulfide bond" evidence="1">
    <location>
        <begin position="68"/>
        <end position="128"/>
    </location>
</feature>
<dbReference type="EMBL" id="CP092623">
    <property type="protein sequence ID" value="UMM27531.1"/>
    <property type="molecule type" value="Genomic_DNA"/>
</dbReference>
<evidence type="ECO:0000313" key="2">
    <source>
        <dbReference type="EMBL" id="UMM27531.1"/>
    </source>
</evidence>
<dbReference type="FunFam" id="2.60.110.10:FF:000004">
    <property type="entry name" value="THAUMATIN-LIKE PROTEIN 1"/>
    <property type="match status" value="1"/>
</dbReference>
<dbReference type="PRINTS" id="PR00347">
    <property type="entry name" value="THAUMATIN"/>
</dbReference>
<dbReference type="PROSITE" id="PS51367">
    <property type="entry name" value="THAUMATIN_2"/>
    <property type="match status" value="1"/>
</dbReference>
<dbReference type="Gene3D" id="2.60.110.10">
    <property type="entry name" value="Thaumatin"/>
    <property type="match status" value="1"/>
</dbReference>
<feature type="disulfide bond" evidence="1">
    <location>
        <begin position="76"/>
        <end position="91"/>
    </location>
</feature>
<name>A0AAE9JFK1_CAEBR</name>
<evidence type="ECO:0000313" key="3">
    <source>
        <dbReference type="Proteomes" id="UP000829354"/>
    </source>
</evidence>
<evidence type="ECO:0000256" key="1">
    <source>
        <dbReference type="PIRSR" id="PIRSR002703-1"/>
    </source>
</evidence>